<dbReference type="WBParaSite" id="JU765_v2.g11505.t1">
    <property type="protein sequence ID" value="JU765_v2.g11505.t1"/>
    <property type="gene ID" value="JU765_v2.g11505"/>
</dbReference>
<reference evidence="2" key="1">
    <citation type="submission" date="2022-11" db="UniProtKB">
        <authorList>
            <consortium name="WormBaseParasite"/>
        </authorList>
    </citation>
    <scope>IDENTIFICATION</scope>
</reference>
<sequence length="94" mass="10492">MEGASEMIQSSNGEMDSRQESNGVLQPKVCHSARQRTIKVPIIVLFKFKPVSSFSSAFSSFGFKLSAISPAFSTKKLTVLLKSLEFVIQFSREW</sequence>
<dbReference type="Proteomes" id="UP000887576">
    <property type="component" value="Unplaced"/>
</dbReference>
<evidence type="ECO:0000313" key="2">
    <source>
        <dbReference type="WBParaSite" id="JU765_v2.g11505.t1"/>
    </source>
</evidence>
<organism evidence="1 2">
    <name type="scientific">Panagrolaimus sp. JU765</name>
    <dbReference type="NCBI Taxonomy" id="591449"/>
    <lineage>
        <taxon>Eukaryota</taxon>
        <taxon>Metazoa</taxon>
        <taxon>Ecdysozoa</taxon>
        <taxon>Nematoda</taxon>
        <taxon>Chromadorea</taxon>
        <taxon>Rhabditida</taxon>
        <taxon>Tylenchina</taxon>
        <taxon>Panagrolaimomorpha</taxon>
        <taxon>Panagrolaimoidea</taxon>
        <taxon>Panagrolaimidae</taxon>
        <taxon>Panagrolaimus</taxon>
    </lineage>
</organism>
<proteinExistence type="predicted"/>
<name>A0AC34PZY6_9BILA</name>
<protein>
    <submittedName>
        <fullName evidence="2">Uncharacterized protein</fullName>
    </submittedName>
</protein>
<accession>A0AC34PZY6</accession>
<evidence type="ECO:0000313" key="1">
    <source>
        <dbReference type="Proteomes" id="UP000887576"/>
    </source>
</evidence>